<keyword evidence="3 11" id="KW-0479">Metal-binding</keyword>
<accession>A0ABY7LKC3</accession>
<feature type="binding site" evidence="11">
    <location>
        <position position="566"/>
    </location>
    <ligand>
        <name>Zn(2+)</name>
        <dbReference type="ChEBI" id="CHEBI:29105"/>
        <label>2</label>
    </ligand>
</feature>
<dbReference type="CDD" id="cd18804">
    <property type="entry name" value="SF2_C_priA"/>
    <property type="match status" value="1"/>
</dbReference>
<dbReference type="SMART" id="SM00487">
    <property type="entry name" value="DEXDc"/>
    <property type="match status" value="1"/>
</dbReference>
<evidence type="ECO:0000313" key="14">
    <source>
        <dbReference type="EMBL" id="WBA40196.1"/>
    </source>
</evidence>
<keyword evidence="7 11" id="KW-0862">Zinc</keyword>
<evidence type="ECO:0000256" key="10">
    <source>
        <dbReference type="ARBA" id="ARBA00023235"/>
    </source>
</evidence>
<comment type="catalytic activity">
    <reaction evidence="11">
        <text>ATP + H2O = ADP + phosphate + H(+)</text>
        <dbReference type="Rhea" id="RHEA:13065"/>
        <dbReference type="ChEBI" id="CHEBI:15377"/>
        <dbReference type="ChEBI" id="CHEBI:15378"/>
        <dbReference type="ChEBI" id="CHEBI:30616"/>
        <dbReference type="ChEBI" id="CHEBI:43474"/>
        <dbReference type="ChEBI" id="CHEBI:456216"/>
        <dbReference type="EC" id="5.6.2.4"/>
    </reaction>
</comment>
<comment type="subunit">
    <text evidence="11">Component of the replication restart primosome.</text>
</comment>
<keyword evidence="4 11" id="KW-0547">Nucleotide-binding</keyword>
<dbReference type="InterPro" id="IPR014001">
    <property type="entry name" value="Helicase_ATP-bd"/>
</dbReference>
<dbReference type="EMBL" id="CP114767">
    <property type="protein sequence ID" value="WBA40196.1"/>
    <property type="molecule type" value="Genomic_DNA"/>
</dbReference>
<keyword evidence="6 11" id="KW-0347">Helicase</keyword>
<feature type="binding site" evidence="11">
    <location>
        <position position="557"/>
    </location>
    <ligand>
        <name>Zn(2+)</name>
        <dbReference type="ChEBI" id="CHEBI:29105"/>
        <label>1</label>
    </ligand>
</feature>
<comment type="similarity">
    <text evidence="11">Belongs to the helicase family. PriA subfamily.</text>
</comment>
<dbReference type="NCBIfam" id="TIGR00595">
    <property type="entry name" value="priA"/>
    <property type="match status" value="1"/>
</dbReference>
<dbReference type="RefSeq" id="WP_269558306.1">
    <property type="nucleotide sequence ID" value="NZ_CP114767.1"/>
</dbReference>
<evidence type="ECO:0000259" key="12">
    <source>
        <dbReference type="PROSITE" id="PS51192"/>
    </source>
</evidence>
<feature type="binding site" evidence="11">
    <location>
        <position position="594"/>
    </location>
    <ligand>
        <name>Zn(2+)</name>
        <dbReference type="ChEBI" id="CHEBI:29105"/>
        <label>1</label>
    </ligand>
</feature>
<comment type="catalytic activity">
    <reaction evidence="11">
        <text>Couples ATP hydrolysis with the unwinding of duplex DNA by translocating in the 3'-5' direction.</text>
        <dbReference type="EC" id="5.6.2.4"/>
    </reaction>
</comment>
<evidence type="ECO:0000256" key="5">
    <source>
        <dbReference type="ARBA" id="ARBA00022801"/>
    </source>
</evidence>
<dbReference type="Pfam" id="PF00270">
    <property type="entry name" value="DEAD"/>
    <property type="match status" value="1"/>
</dbReference>
<dbReference type="InterPro" id="IPR001650">
    <property type="entry name" value="Helicase_C-like"/>
</dbReference>
<dbReference type="SUPFAM" id="SSF52540">
    <property type="entry name" value="P-loop containing nucleoside triphosphate hydrolases"/>
    <property type="match status" value="1"/>
</dbReference>
<dbReference type="InterPro" id="IPR042115">
    <property type="entry name" value="PriA_3primeBD_sf"/>
</dbReference>
<dbReference type="InterPro" id="IPR027417">
    <property type="entry name" value="P-loop_NTPase"/>
</dbReference>
<evidence type="ECO:0000256" key="3">
    <source>
        <dbReference type="ARBA" id="ARBA00022723"/>
    </source>
</evidence>
<keyword evidence="10 11" id="KW-0413">Isomerase</keyword>
<dbReference type="PROSITE" id="PS51192">
    <property type="entry name" value="HELICASE_ATP_BIND_1"/>
    <property type="match status" value="1"/>
</dbReference>
<dbReference type="SMART" id="SM00490">
    <property type="entry name" value="HELICc"/>
    <property type="match status" value="1"/>
</dbReference>
<dbReference type="EC" id="5.6.2.4" evidence="11"/>
<dbReference type="InterPro" id="IPR040498">
    <property type="entry name" value="PriA_CRR"/>
</dbReference>
<keyword evidence="15" id="KW-1185">Reference proteome</keyword>
<evidence type="ECO:0000256" key="9">
    <source>
        <dbReference type="ARBA" id="ARBA00023125"/>
    </source>
</evidence>
<evidence type="ECO:0000313" key="15">
    <source>
        <dbReference type="Proteomes" id="UP001211005"/>
    </source>
</evidence>
<dbReference type="CDD" id="cd17929">
    <property type="entry name" value="DEXHc_priA"/>
    <property type="match status" value="1"/>
</dbReference>
<dbReference type="PROSITE" id="PS51194">
    <property type="entry name" value="HELICASE_CTER"/>
    <property type="match status" value="1"/>
</dbReference>
<evidence type="ECO:0000259" key="13">
    <source>
        <dbReference type="PROSITE" id="PS51194"/>
    </source>
</evidence>
<organism evidence="14 15">
    <name type="scientific">Hymenobacter canadensis</name>
    <dbReference type="NCBI Taxonomy" id="2999067"/>
    <lineage>
        <taxon>Bacteria</taxon>
        <taxon>Pseudomonadati</taxon>
        <taxon>Bacteroidota</taxon>
        <taxon>Cytophagia</taxon>
        <taxon>Cytophagales</taxon>
        <taxon>Hymenobacteraceae</taxon>
        <taxon>Hymenobacter</taxon>
    </lineage>
</organism>
<dbReference type="Pfam" id="PF00271">
    <property type="entry name" value="Helicase_C"/>
    <property type="match status" value="1"/>
</dbReference>
<keyword evidence="5 11" id="KW-0378">Hydrolase</keyword>
<gene>
    <name evidence="11 14" type="primary">priA</name>
    <name evidence="14" type="ORF">O3303_10160</name>
</gene>
<comment type="function">
    <text evidence="11">Initiates the restart of stalled replication forks, which reloads the replicative helicase on sites other than the origin of replication. Recognizes and binds to abandoned replication forks and remodels them to uncover a helicase loading site. Promotes assembly of the primosome at these replication forks.</text>
</comment>
<evidence type="ECO:0000256" key="8">
    <source>
        <dbReference type="ARBA" id="ARBA00022840"/>
    </source>
</evidence>
<comment type="cofactor">
    <cofactor evidence="11">
        <name>Zn(2+)</name>
        <dbReference type="ChEBI" id="CHEBI:29105"/>
    </cofactor>
    <text evidence="11">Binds 2 zinc ions per subunit.</text>
</comment>
<name>A0ABY7LKC3_9BACT</name>
<evidence type="ECO:0000256" key="11">
    <source>
        <dbReference type="HAMAP-Rule" id="MF_00983"/>
    </source>
</evidence>
<evidence type="ECO:0000256" key="4">
    <source>
        <dbReference type="ARBA" id="ARBA00022741"/>
    </source>
</evidence>
<proteinExistence type="inferred from homology"/>
<sequence length="849" mass="96212">MSLTFDFVQPQPEPAADRVTLFADVILPLPLPKLYTYRVPFELNDQVVIGGRVIVQFGAKRTLSCIVAAVHETPPKDYQAKYILEFIDETPVVTQPQLKLFRWMADYYLCTLGEVINAALPAALKLNSESRVQLHPVWLNTDEADRYPLSEQEQKVVVALLDGEEGKSMTFTEVGDVLGIASFHKVIKSLMHKETIFLFEHLADKYSPKVVKKVRLAHHYVAEAALEGLFAQLASRAKQLDVLMRYLQKVPVYQNEHANHNGIEKAYLSSAPHLSPSAVNTLIKNGVLEQFDVIVSRFPLDDATEANMHFRLSETQQAAHDDILDQFNTKDIVLLHGVTGAGKTEIYIELIRQALDGGGQVLYLLPEIALTAQIVTRLMRVFGSRLGVYHSKFSDNERVEVWNGVLSGRFQVVVGVRSSVFLPFDNLALLIVDEEHESSYKQYDPAPRYNAREVALMMANFQGAKTLLGSATPSVETYYQTRTGRYGLVSLTKRYGEAGLPEIELVDTRKAREAKTLLNHFTPELMAEMESKLAQKEQVILFQNRRGYAPFINCLDCGWIPKCTNCAVSLSYHKQAHELRCHYCGHHDRMPVQCPACGSRNIKTVGFGTEKIEDDLKVMLPQASVQRMDLDTTRAKNSYQQIISDFEQQVTNVLVGTQMVTKGLDFANVSLVGIINADSIIHYPDFRAHERAFQMFVQVSGRAGRKGKKGKVIIQTADPQQVIFDKVIRNDYLEFYEYEILQRREHGYPPFMRIIRLTVKHMDQLLCERAAMLLTGELVERLGREAVLGPEAPYIFRIRNFYLQEITIKLSREHTVLKAAKADILDAINLIRDQKDYKQARFVADVDPM</sequence>
<dbReference type="HAMAP" id="MF_00983">
    <property type="entry name" value="PriA"/>
    <property type="match status" value="1"/>
</dbReference>
<feature type="domain" description="Helicase C-terminal" evidence="13">
    <location>
        <begin position="589"/>
        <end position="756"/>
    </location>
</feature>
<dbReference type="InterPro" id="IPR005259">
    <property type="entry name" value="PriA"/>
</dbReference>
<dbReference type="PANTHER" id="PTHR30580:SF0">
    <property type="entry name" value="PRIMOSOMAL PROTEIN N"/>
    <property type="match status" value="1"/>
</dbReference>
<protein>
    <recommendedName>
        <fullName evidence="11">Replication restart protein PriA</fullName>
    </recommendedName>
    <alternativeName>
        <fullName evidence="11">ATP-dependent DNA helicase PriA</fullName>
        <ecNumber evidence="11">5.6.2.4</ecNumber>
    </alternativeName>
    <alternativeName>
        <fullName evidence="11">DNA 3'-5' helicase PriA</fullName>
    </alternativeName>
</protein>
<keyword evidence="8 11" id="KW-0067">ATP-binding</keyword>
<feature type="binding site" evidence="11">
    <location>
        <position position="554"/>
    </location>
    <ligand>
        <name>Zn(2+)</name>
        <dbReference type="ChEBI" id="CHEBI:29105"/>
        <label>1</label>
    </ligand>
</feature>
<dbReference type="Gene3D" id="3.40.50.300">
    <property type="entry name" value="P-loop containing nucleotide triphosphate hydrolases"/>
    <property type="match status" value="2"/>
</dbReference>
<dbReference type="Pfam" id="PF18074">
    <property type="entry name" value="PriA_C"/>
    <property type="match status" value="1"/>
</dbReference>
<evidence type="ECO:0000256" key="2">
    <source>
        <dbReference type="ARBA" id="ARBA00022705"/>
    </source>
</evidence>
<feature type="binding site" evidence="11">
    <location>
        <position position="563"/>
    </location>
    <ligand>
        <name>Zn(2+)</name>
        <dbReference type="ChEBI" id="CHEBI:29105"/>
        <label>2</label>
    </ligand>
</feature>
<dbReference type="InterPro" id="IPR041222">
    <property type="entry name" value="PriA_3primeBD"/>
</dbReference>
<dbReference type="Gene3D" id="3.40.1440.60">
    <property type="entry name" value="PriA, 3(prime) DNA-binding domain"/>
    <property type="match status" value="1"/>
</dbReference>
<dbReference type="Proteomes" id="UP001211005">
    <property type="component" value="Chromosome"/>
</dbReference>
<feature type="domain" description="Helicase ATP-binding" evidence="12">
    <location>
        <begin position="324"/>
        <end position="491"/>
    </location>
</feature>
<reference evidence="14 15" key="1">
    <citation type="submission" date="2022-12" db="EMBL/GenBank/DDBJ databases">
        <title>Hymenobacter canadensis sp. nov. isolated from lake water of the Cambridge Bay, Canada.</title>
        <authorList>
            <person name="Kim W.H."/>
            <person name="Lee Y.M."/>
        </authorList>
    </citation>
    <scope>NUCLEOTIDE SEQUENCE [LARGE SCALE GENOMIC DNA]</scope>
    <source>
        <strain evidence="14 15">PAMC 29467</strain>
    </source>
</reference>
<feature type="binding site" evidence="11">
    <location>
        <position position="597"/>
    </location>
    <ligand>
        <name>Zn(2+)</name>
        <dbReference type="ChEBI" id="CHEBI:29105"/>
        <label>1</label>
    </ligand>
</feature>
<dbReference type="Pfam" id="PF18319">
    <property type="entry name" value="Zn_ribbon_PriA"/>
    <property type="match status" value="1"/>
</dbReference>
<evidence type="ECO:0000256" key="6">
    <source>
        <dbReference type="ARBA" id="ARBA00022806"/>
    </source>
</evidence>
<evidence type="ECO:0000256" key="7">
    <source>
        <dbReference type="ARBA" id="ARBA00022833"/>
    </source>
</evidence>
<keyword evidence="9 11" id="KW-0238">DNA-binding</keyword>
<dbReference type="Pfam" id="PF17764">
    <property type="entry name" value="PriA_3primeBD"/>
    <property type="match status" value="1"/>
</dbReference>
<dbReference type="InterPro" id="IPR041236">
    <property type="entry name" value="PriA_C"/>
</dbReference>
<feature type="binding site" evidence="11">
    <location>
        <position position="581"/>
    </location>
    <ligand>
        <name>Zn(2+)</name>
        <dbReference type="ChEBI" id="CHEBI:29105"/>
        <label>2</label>
    </ligand>
</feature>
<evidence type="ECO:0000256" key="1">
    <source>
        <dbReference type="ARBA" id="ARBA00022515"/>
    </source>
</evidence>
<dbReference type="InterPro" id="IPR011545">
    <property type="entry name" value="DEAD/DEAH_box_helicase_dom"/>
</dbReference>
<feature type="binding site" evidence="11">
    <location>
        <position position="584"/>
    </location>
    <ligand>
        <name>Zn(2+)</name>
        <dbReference type="ChEBI" id="CHEBI:29105"/>
        <label>2</label>
    </ligand>
</feature>
<keyword evidence="2 11" id="KW-0235">DNA replication</keyword>
<keyword evidence="1 11" id="KW-0639">Primosome</keyword>
<dbReference type="PANTHER" id="PTHR30580">
    <property type="entry name" value="PRIMOSOMAL PROTEIN N"/>
    <property type="match status" value="1"/>
</dbReference>